<dbReference type="InterPro" id="IPR016177">
    <property type="entry name" value="DNA-bd_dom_sf"/>
</dbReference>
<proteinExistence type="inferred from homology"/>
<dbReference type="EMBL" id="JAXQNO010000001">
    <property type="protein sequence ID" value="KAK4803494.1"/>
    <property type="molecule type" value="Genomic_DNA"/>
</dbReference>
<evidence type="ECO:0000256" key="4">
    <source>
        <dbReference type="ARBA" id="ARBA00023125"/>
    </source>
</evidence>
<feature type="compositionally biased region" description="Gly residues" evidence="9">
    <location>
        <begin position="193"/>
        <end position="202"/>
    </location>
</feature>
<dbReference type="SUPFAM" id="SSF54171">
    <property type="entry name" value="DNA-binding domain"/>
    <property type="match status" value="1"/>
</dbReference>
<keyword evidence="3" id="KW-0805">Transcription regulation</keyword>
<feature type="compositionally biased region" description="Basic and acidic residues" evidence="9">
    <location>
        <begin position="167"/>
        <end position="177"/>
    </location>
</feature>
<evidence type="ECO:0000259" key="10">
    <source>
        <dbReference type="PROSITE" id="PS51032"/>
    </source>
</evidence>
<dbReference type="GO" id="GO:0003677">
    <property type="term" value="F:DNA binding"/>
    <property type="evidence" value="ECO:0007669"/>
    <property type="project" value="UniProtKB-KW"/>
</dbReference>
<dbReference type="GO" id="GO:0005634">
    <property type="term" value="C:nucleus"/>
    <property type="evidence" value="ECO:0007669"/>
    <property type="project" value="UniProtKB-SubCell"/>
</dbReference>
<comment type="subcellular location">
    <subcellularLocation>
        <location evidence="1">Nucleus</location>
    </subcellularLocation>
</comment>
<dbReference type="GO" id="GO:0009873">
    <property type="term" value="P:ethylene-activated signaling pathway"/>
    <property type="evidence" value="ECO:0007669"/>
    <property type="project" value="UniProtKB-KW"/>
</dbReference>
<evidence type="ECO:0000256" key="2">
    <source>
        <dbReference type="ARBA" id="ARBA00022745"/>
    </source>
</evidence>
<dbReference type="InterPro" id="IPR050913">
    <property type="entry name" value="AP2/ERF_ERF"/>
</dbReference>
<evidence type="ECO:0000256" key="3">
    <source>
        <dbReference type="ARBA" id="ARBA00023015"/>
    </source>
</evidence>
<dbReference type="Proteomes" id="UP001346149">
    <property type="component" value="Unassembled WGS sequence"/>
</dbReference>
<sequence length="284" mass="31015">MRKGPEEAAVVESKMGFETNGAGDMIPITYKSFLFVSLRSLTLADYDRSLSRSRSGYLLQLMACSPQSITDATTTTTKTAVTTLSSALTEISSSKVQKRSLSNQLESESTVSTDDSGNSTSDVAKRPAVRVVRISFTDSDATDSSSDEDREERASEGGDRRRKVKRYVNEIRIEPAKQTDTGSPPPPAAKKVAGGGDVGGAGSKRYRGVRRRPWGRWVAEIRDGRLRQWLGTFDTAEEAAMVYDRAALRLRGPDAPTNFGKQECGLASHAVIPFKKNKLYRCCA</sequence>
<dbReference type="PANTHER" id="PTHR31194:SF225">
    <property type="entry name" value="AP2 DOMAIN CLASS TRANSCRIPTION FACTOR"/>
    <property type="match status" value="1"/>
</dbReference>
<keyword evidence="12" id="KW-1185">Reference proteome</keyword>
<dbReference type="GO" id="GO:0003700">
    <property type="term" value="F:DNA-binding transcription factor activity"/>
    <property type="evidence" value="ECO:0007669"/>
    <property type="project" value="InterPro"/>
</dbReference>
<evidence type="ECO:0000256" key="6">
    <source>
        <dbReference type="ARBA" id="ARBA00023163"/>
    </source>
</evidence>
<dbReference type="AlphaFoldDB" id="A0AAN7REU4"/>
<keyword evidence="6" id="KW-0804">Transcription</keyword>
<evidence type="ECO:0000313" key="11">
    <source>
        <dbReference type="EMBL" id="KAK4803494.1"/>
    </source>
</evidence>
<dbReference type="SMART" id="SM00380">
    <property type="entry name" value="AP2"/>
    <property type="match status" value="1"/>
</dbReference>
<feature type="region of interest" description="Disordered" evidence="9">
    <location>
        <begin position="96"/>
        <end position="205"/>
    </location>
</feature>
<evidence type="ECO:0000256" key="9">
    <source>
        <dbReference type="SAM" id="MobiDB-lite"/>
    </source>
</evidence>
<dbReference type="Gene3D" id="3.30.730.10">
    <property type="entry name" value="AP2/ERF domain"/>
    <property type="match status" value="1"/>
</dbReference>
<reference evidence="11 12" key="1">
    <citation type="journal article" date="2023" name="Hortic Res">
        <title>Pangenome of water caltrop reveals structural variations and asymmetric subgenome divergence after allopolyploidization.</title>
        <authorList>
            <person name="Zhang X."/>
            <person name="Chen Y."/>
            <person name="Wang L."/>
            <person name="Yuan Y."/>
            <person name="Fang M."/>
            <person name="Shi L."/>
            <person name="Lu R."/>
            <person name="Comes H.P."/>
            <person name="Ma Y."/>
            <person name="Chen Y."/>
            <person name="Huang G."/>
            <person name="Zhou Y."/>
            <person name="Zheng Z."/>
            <person name="Qiu Y."/>
        </authorList>
    </citation>
    <scope>NUCLEOTIDE SEQUENCE [LARGE SCALE GENOMIC DNA]</scope>
    <source>
        <strain evidence="11">F231</strain>
    </source>
</reference>
<accession>A0AAN7REU4</accession>
<keyword evidence="2" id="KW-0936">Ethylene signaling pathway</keyword>
<keyword evidence="7" id="KW-0539">Nucleus</keyword>
<feature type="domain" description="AP2/ERF" evidence="10">
    <location>
        <begin position="205"/>
        <end position="260"/>
    </location>
</feature>
<dbReference type="CDD" id="cd00018">
    <property type="entry name" value="AP2"/>
    <property type="match status" value="1"/>
</dbReference>
<name>A0AAN7REU4_TRANT</name>
<organism evidence="11 12">
    <name type="scientific">Trapa natans</name>
    <name type="common">Water chestnut</name>
    <dbReference type="NCBI Taxonomy" id="22666"/>
    <lineage>
        <taxon>Eukaryota</taxon>
        <taxon>Viridiplantae</taxon>
        <taxon>Streptophyta</taxon>
        <taxon>Embryophyta</taxon>
        <taxon>Tracheophyta</taxon>
        <taxon>Spermatophyta</taxon>
        <taxon>Magnoliopsida</taxon>
        <taxon>eudicotyledons</taxon>
        <taxon>Gunneridae</taxon>
        <taxon>Pentapetalae</taxon>
        <taxon>rosids</taxon>
        <taxon>malvids</taxon>
        <taxon>Myrtales</taxon>
        <taxon>Lythraceae</taxon>
        <taxon>Trapa</taxon>
    </lineage>
</organism>
<evidence type="ECO:0000256" key="8">
    <source>
        <dbReference type="ARBA" id="ARBA00024343"/>
    </source>
</evidence>
<protein>
    <recommendedName>
        <fullName evidence="10">AP2/ERF domain-containing protein</fullName>
    </recommendedName>
</protein>
<dbReference type="PANTHER" id="PTHR31194">
    <property type="entry name" value="SHN SHINE , DNA BINDING / TRANSCRIPTION FACTOR"/>
    <property type="match status" value="1"/>
</dbReference>
<evidence type="ECO:0000313" key="12">
    <source>
        <dbReference type="Proteomes" id="UP001346149"/>
    </source>
</evidence>
<dbReference type="InterPro" id="IPR001471">
    <property type="entry name" value="AP2/ERF_dom"/>
</dbReference>
<keyword evidence="5" id="KW-0010">Activator</keyword>
<evidence type="ECO:0000256" key="5">
    <source>
        <dbReference type="ARBA" id="ARBA00023159"/>
    </source>
</evidence>
<dbReference type="InterPro" id="IPR036955">
    <property type="entry name" value="AP2/ERF_dom_sf"/>
</dbReference>
<evidence type="ECO:0000256" key="7">
    <source>
        <dbReference type="ARBA" id="ARBA00023242"/>
    </source>
</evidence>
<dbReference type="PROSITE" id="PS51032">
    <property type="entry name" value="AP2_ERF"/>
    <property type="match status" value="1"/>
</dbReference>
<dbReference type="PRINTS" id="PR00367">
    <property type="entry name" value="ETHRSPELEMNT"/>
</dbReference>
<dbReference type="Pfam" id="PF00847">
    <property type="entry name" value="AP2"/>
    <property type="match status" value="1"/>
</dbReference>
<feature type="compositionally biased region" description="Polar residues" evidence="9">
    <location>
        <begin position="96"/>
        <end position="122"/>
    </location>
</feature>
<gene>
    <name evidence="11" type="ORF">SAY86_003311</name>
</gene>
<evidence type="ECO:0000256" key="1">
    <source>
        <dbReference type="ARBA" id="ARBA00004123"/>
    </source>
</evidence>
<keyword evidence="4" id="KW-0238">DNA-binding</keyword>
<comment type="caution">
    <text evidence="11">The sequence shown here is derived from an EMBL/GenBank/DDBJ whole genome shotgun (WGS) entry which is preliminary data.</text>
</comment>
<comment type="similarity">
    <text evidence="8">Belongs to the AP2/ERF transcription factor family. ERF subfamily.</text>
</comment>
<dbReference type="FunFam" id="3.30.730.10:FF:000001">
    <property type="entry name" value="Ethylene-responsive transcription factor 2"/>
    <property type="match status" value="1"/>
</dbReference>